<feature type="binding site" evidence="16">
    <location>
        <position position="539"/>
    </location>
    <ligand>
        <name>Zn(2+)</name>
        <dbReference type="ChEBI" id="CHEBI:29105"/>
        <note>catalytic</note>
    </ligand>
</feature>
<comment type="similarity">
    <text evidence="3 16">In the C-terminal section; belongs to the peptidase M41 family.</text>
</comment>
<keyword evidence="5 16" id="KW-0645">Protease</keyword>
<dbReference type="GO" id="GO:0008270">
    <property type="term" value="F:zinc ion binding"/>
    <property type="evidence" value="ECO:0007669"/>
    <property type="project" value="UniProtKB-UniRule"/>
</dbReference>
<gene>
    <name evidence="20" type="primary">ftsH_1</name>
    <name evidence="16" type="synonym">ftsH</name>
    <name evidence="20" type="ORF">CLFO_09010</name>
</gene>
<evidence type="ECO:0000256" key="12">
    <source>
        <dbReference type="ARBA" id="ARBA00022989"/>
    </source>
</evidence>
<dbReference type="Pfam" id="PF04011">
    <property type="entry name" value="LemA"/>
    <property type="match status" value="1"/>
</dbReference>
<protein>
    <recommendedName>
        <fullName evidence="16">ATP-dependent zinc metalloprotease FtsH</fullName>
        <ecNumber evidence="16">3.4.24.-</ecNumber>
    </recommendedName>
</protein>
<keyword evidence="11 16" id="KW-0067">ATP-binding</keyword>
<keyword evidence="4 16" id="KW-1003">Cell membrane</keyword>
<feature type="active site" evidence="16">
    <location>
        <position position="540"/>
    </location>
</feature>
<dbReference type="SUPFAM" id="SSF140478">
    <property type="entry name" value="LemA-like"/>
    <property type="match status" value="1"/>
</dbReference>
<dbReference type="AlphaFoldDB" id="A0AAC9WF74"/>
<dbReference type="GO" id="GO:0005524">
    <property type="term" value="F:ATP binding"/>
    <property type="evidence" value="ECO:0007669"/>
    <property type="project" value="UniProtKB-UniRule"/>
</dbReference>
<evidence type="ECO:0000256" key="11">
    <source>
        <dbReference type="ARBA" id="ARBA00022840"/>
    </source>
</evidence>
<feature type="binding site" evidence="16">
    <location>
        <position position="617"/>
    </location>
    <ligand>
        <name>Zn(2+)</name>
        <dbReference type="ChEBI" id="CHEBI:29105"/>
        <note>catalytic</note>
    </ligand>
</feature>
<evidence type="ECO:0000256" key="18">
    <source>
        <dbReference type="SAM" id="Coils"/>
    </source>
</evidence>
<evidence type="ECO:0000256" key="16">
    <source>
        <dbReference type="HAMAP-Rule" id="MF_01458"/>
    </source>
</evidence>
<name>A0AAC9WF74_9CLOT</name>
<proteinExistence type="inferred from homology"/>
<comment type="subunit">
    <text evidence="16">Homohexamer.</text>
</comment>
<evidence type="ECO:0000313" key="20">
    <source>
        <dbReference type="EMBL" id="ARE86577.1"/>
    </source>
</evidence>
<dbReference type="PANTHER" id="PTHR23076">
    <property type="entry name" value="METALLOPROTEASE M41 FTSH"/>
    <property type="match status" value="1"/>
</dbReference>
<evidence type="ECO:0000256" key="5">
    <source>
        <dbReference type="ARBA" id="ARBA00022670"/>
    </source>
</evidence>
<dbReference type="Gene3D" id="3.40.50.300">
    <property type="entry name" value="P-loop containing nucleotide triphosphate hydrolases"/>
    <property type="match status" value="1"/>
</dbReference>
<evidence type="ECO:0000259" key="19">
    <source>
        <dbReference type="SMART" id="SM00382"/>
    </source>
</evidence>
<dbReference type="InterPro" id="IPR007156">
    <property type="entry name" value="MamQ_LemA"/>
</dbReference>
<evidence type="ECO:0000313" key="21">
    <source>
        <dbReference type="Proteomes" id="UP000192478"/>
    </source>
</evidence>
<evidence type="ECO:0000256" key="17">
    <source>
        <dbReference type="RuleBase" id="RU003651"/>
    </source>
</evidence>
<comment type="similarity">
    <text evidence="2">Belongs to the LemA family.</text>
</comment>
<comment type="function">
    <text evidence="16">Acts as a processive, ATP-dependent zinc metallopeptidase for both cytoplasmic and membrane proteins. Plays a role in the quality control of integral membrane proteins.</text>
</comment>
<evidence type="ECO:0000256" key="1">
    <source>
        <dbReference type="ARBA" id="ARBA00004167"/>
    </source>
</evidence>
<dbReference type="SUPFAM" id="SSF52540">
    <property type="entry name" value="P-loop containing nucleoside triphosphate hydrolases"/>
    <property type="match status" value="1"/>
</dbReference>
<dbReference type="RefSeq" id="WP_236905061.1">
    <property type="nucleotide sequence ID" value="NZ_CP017603.1"/>
</dbReference>
<keyword evidence="13 16" id="KW-0482">Metalloprotease</keyword>
<dbReference type="InterPro" id="IPR005936">
    <property type="entry name" value="FtsH"/>
</dbReference>
<comment type="caution">
    <text evidence="16">Lacks conserved residue(s) required for the propagation of feature annotation.</text>
</comment>
<comment type="similarity">
    <text evidence="17">Belongs to the AAA ATPase family.</text>
</comment>
<keyword evidence="18" id="KW-0175">Coiled coil</keyword>
<dbReference type="GO" id="GO:0004176">
    <property type="term" value="F:ATP-dependent peptidase activity"/>
    <property type="evidence" value="ECO:0007669"/>
    <property type="project" value="InterPro"/>
</dbReference>
<dbReference type="CDD" id="cd19501">
    <property type="entry name" value="RecA-like_FtsH"/>
    <property type="match status" value="1"/>
</dbReference>
<dbReference type="InterPro" id="IPR023353">
    <property type="entry name" value="LemA-like_dom_sf"/>
</dbReference>
<keyword evidence="12 16" id="KW-1133">Transmembrane helix</keyword>
<evidence type="ECO:0000256" key="13">
    <source>
        <dbReference type="ARBA" id="ARBA00023049"/>
    </source>
</evidence>
<sequence>MKISLKMLVGIGFVTLFLILSTVGSYNSLVAKTELMEMTLNQIDNQLEKRKSLIFDLVEIIEEYTTHEEEISVDLEEISEKLMKEETTEEQVKGDTIVSIVLPRVWAIVEDYPNLKINENFIQLQEELASIENRILTTKRAYNEASREYNISVRRFPTNIYASILGFKEVDYFGTIDEVGNRLKIKEKFWDGQEFTAENSKIGVLRENLLTADIIIVEVGKQHSVAEIIAFMVLIFVLVVVVFAFTKQGSKQASKEYDRMFFVEFSTQKESTITFDNIAGNEEAKENVMELVDFLKTPEKYQRYGARIPKGVILYGPPGTGKTLMAKALASEAGVDFLAVSGSDFVQVYAGLGAGRIRNLFKSAREKEKCVIFIDEIDAIGRKRDRGGLGGSDESDRTLNALLTEMSGFKGSEGIIIMAATNRLDILDEALLRPGRFDRQIEVGLPDLKARQDILKLYMQNRPIANTINFESIAQQTVYFSGAKLENLVNEAAIYAARENASFISEKHIDKAFYAVIAGEEKKDRSNIKDGERRITAYHEAGHTIATKLLCPENKVTKVTIIPSTKGAGGFSMNVPPDSMYHRKKDMLHNIKVALAGRVVEEIVFGEENITTGASNDIQKATEILVAMIKQFGMNEEVGMINYDILLGQSGGVDQRLAKICNKEMKKLYVETKGLIKENIHLVHAIAGALMERETLKEDEINKIINSLLR</sequence>
<dbReference type="GO" id="GO:0030163">
    <property type="term" value="P:protein catabolic process"/>
    <property type="evidence" value="ECO:0007669"/>
    <property type="project" value="UniProtKB-UniRule"/>
</dbReference>
<evidence type="ECO:0000256" key="9">
    <source>
        <dbReference type="ARBA" id="ARBA00022801"/>
    </source>
</evidence>
<keyword evidence="14 16" id="KW-0472">Membrane</keyword>
<evidence type="ECO:0000256" key="2">
    <source>
        <dbReference type="ARBA" id="ARBA00008854"/>
    </source>
</evidence>
<dbReference type="GO" id="GO:0005886">
    <property type="term" value="C:plasma membrane"/>
    <property type="evidence" value="ECO:0007669"/>
    <property type="project" value="UniProtKB-SubCell"/>
</dbReference>
<dbReference type="Gene3D" id="1.20.1440.20">
    <property type="entry name" value="LemA-like domain"/>
    <property type="match status" value="1"/>
</dbReference>
<keyword evidence="7 16" id="KW-0479">Metal-binding</keyword>
<dbReference type="PROSITE" id="PS00674">
    <property type="entry name" value="AAA"/>
    <property type="match status" value="1"/>
</dbReference>
<evidence type="ECO:0000256" key="15">
    <source>
        <dbReference type="ARBA" id="ARBA00061570"/>
    </source>
</evidence>
<evidence type="ECO:0000256" key="7">
    <source>
        <dbReference type="ARBA" id="ARBA00022723"/>
    </source>
</evidence>
<dbReference type="InterPro" id="IPR041569">
    <property type="entry name" value="AAA_lid_3"/>
</dbReference>
<dbReference type="GO" id="GO:0006508">
    <property type="term" value="P:proteolysis"/>
    <property type="evidence" value="ECO:0007669"/>
    <property type="project" value="UniProtKB-KW"/>
</dbReference>
<dbReference type="FunFam" id="3.40.50.300:FF:000001">
    <property type="entry name" value="ATP-dependent zinc metalloprotease FtsH"/>
    <property type="match status" value="1"/>
</dbReference>
<dbReference type="SMART" id="SM00382">
    <property type="entry name" value="AAA"/>
    <property type="match status" value="1"/>
</dbReference>
<dbReference type="Gene3D" id="1.20.58.760">
    <property type="entry name" value="Peptidase M41"/>
    <property type="match status" value="1"/>
</dbReference>
<evidence type="ECO:0000256" key="10">
    <source>
        <dbReference type="ARBA" id="ARBA00022833"/>
    </source>
</evidence>
<evidence type="ECO:0000256" key="14">
    <source>
        <dbReference type="ARBA" id="ARBA00023136"/>
    </source>
</evidence>
<keyword evidence="10 16" id="KW-0862">Zinc</keyword>
<dbReference type="PANTHER" id="PTHR23076:SF97">
    <property type="entry name" value="ATP-DEPENDENT ZINC METALLOPROTEASE YME1L1"/>
    <property type="match status" value="1"/>
</dbReference>
<feature type="binding site" evidence="16">
    <location>
        <begin position="316"/>
        <end position="323"/>
    </location>
    <ligand>
        <name>ATP</name>
        <dbReference type="ChEBI" id="CHEBI:30616"/>
    </ligand>
</feature>
<dbReference type="Gene3D" id="1.10.8.60">
    <property type="match status" value="1"/>
</dbReference>
<evidence type="ECO:0000256" key="8">
    <source>
        <dbReference type="ARBA" id="ARBA00022741"/>
    </source>
</evidence>
<feature type="binding site" evidence="16">
    <location>
        <position position="543"/>
    </location>
    <ligand>
        <name>Zn(2+)</name>
        <dbReference type="ChEBI" id="CHEBI:29105"/>
        <note>catalytic</note>
    </ligand>
</feature>
<dbReference type="EC" id="3.4.24.-" evidence="16"/>
<feature type="coiled-coil region" evidence="18">
    <location>
        <begin position="114"/>
        <end position="148"/>
    </location>
</feature>
<dbReference type="InterPro" id="IPR000642">
    <property type="entry name" value="Peptidase_M41"/>
</dbReference>
<dbReference type="GO" id="GO:0004222">
    <property type="term" value="F:metalloendopeptidase activity"/>
    <property type="evidence" value="ECO:0007669"/>
    <property type="project" value="InterPro"/>
</dbReference>
<dbReference type="InterPro" id="IPR003960">
    <property type="entry name" value="ATPase_AAA_CS"/>
</dbReference>
<comment type="similarity">
    <text evidence="15 16">In the central section; belongs to the AAA ATPase family.</text>
</comment>
<dbReference type="SUPFAM" id="SSF140990">
    <property type="entry name" value="FtsH protease domain-like"/>
    <property type="match status" value="1"/>
</dbReference>
<organism evidence="20 21">
    <name type="scientific">Clostridium formicaceticum</name>
    <dbReference type="NCBI Taxonomy" id="1497"/>
    <lineage>
        <taxon>Bacteria</taxon>
        <taxon>Bacillati</taxon>
        <taxon>Bacillota</taxon>
        <taxon>Clostridia</taxon>
        <taxon>Eubacteriales</taxon>
        <taxon>Clostridiaceae</taxon>
        <taxon>Clostridium</taxon>
    </lineage>
</organism>
<keyword evidence="9 16" id="KW-0378">Hydrolase</keyword>
<dbReference type="Proteomes" id="UP000192478">
    <property type="component" value="Chromosome"/>
</dbReference>
<dbReference type="InterPro" id="IPR027417">
    <property type="entry name" value="P-loop_NTPase"/>
</dbReference>
<dbReference type="InterPro" id="IPR003593">
    <property type="entry name" value="AAA+_ATPase"/>
</dbReference>
<evidence type="ECO:0000256" key="6">
    <source>
        <dbReference type="ARBA" id="ARBA00022692"/>
    </source>
</evidence>
<reference evidence="20 21" key="1">
    <citation type="submission" date="2017-03" db="EMBL/GenBank/DDBJ databases">
        <title>Complete sequence of Clostridium formicaceticum DSM 92.</title>
        <authorList>
            <person name="Poehlein A."/>
            <person name="Karl M."/>
            <person name="Bengelsdorf F.R."/>
            <person name="Duerre P."/>
            <person name="Daniel R."/>
        </authorList>
    </citation>
    <scope>NUCLEOTIDE SEQUENCE [LARGE SCALE GENOMIC DNA]</scope>
    <source>
        <strain evidence="20 21">DSM 92</strain>
    </source>
</reference>
<dbReference type="Pfam" id="PF00004">
    <property type="entry name" value="AAA"/>
    <property type="match status" value="1"/>
</dbReference>
<dbReference type="EMBL" id="CP020559">
    <property type="protein sequence ID" value="ARE86577.1"/>
    <property type="molecule type" value="Genomic_DNA"/>
</dbReference>
<accession>A0AAC9WF74</accession>
<keyword evidence="6 16" id="KW-0812">Transmembrane</keyword>
<dbReference type="FunFam" id="1.10.8.60:FF:000001">
    <property type="entry name" value="ATP-dependent zinc metalloprotease FtsH"/>
    <property type="match status" value="1"/>
</dbReference>
<dbReference type="Pfam" id="PF17862">
    <property type="entry name" value="AAA_lid_3"/>
    <property type="match status" value="1"/>
</dbReference>
<dbReference type="InterPro" id="IPR037219">
    <property type="entry name" value="Peptidase_M41-like"/>
</dbReference>
<comment type="subcellular location">
    <subcellularLocation>
        <location evidence="16">Cell membrane</location>
        <topology evidence="16">Multi-pass membrane protein</topology>
        <orientation evidence="16">Cytoplasmic side</orientation>
    </subcellularLocation>
    <subcellularLocation>
        <location evidence="1">Membrane</location>
        <topology evidence="1">Single-pass membrane protein</topology>
    </subcellularLocation>
</comment>
<dbReference type="GO" id="GO:0016887">
    <property type="term" value="F:ATP hydrolysis activity"/>
    <property type="evidence" value="ECO:0007669"/>
    <property type="project" value="UniProtKB-UniRule"/>
</dbReference>
<comment type="cofactor">
    <cofactor evidence="16">
        <name>Zn(2+)</name>
        <dbReference type="ChEBI" id="CHEBI:29105"/>
    </cofactor>
    <text evidence="16">Binds 1 zinc ion per subunit.</text>
</comment>
<evidence type="ECO:0000256" key="3">
    <source>
        <dbReference type="ARBA" id="ARBA00010044"/>
    </source>
</evidence>
<feature type="transmembrane region" description="Helical" evidence="16">
    <location>
        <begin position="228"/>
        <end position="246"/>
    </location>
</feature>
<dbReference type="InterPro" id="IPR003959">
    <property type="entry name" value="ATPase_AAA_core"/>
</dbReference>
<feature type="domain" description="AAA+ ATPase" evidence="19">
    <location>
        <begin position="308"/>
        <end position="447"/>
    </location>
</feature>
<keyword evidence="8 16" id="KW-0547">Nucleotide-binding</keyword>
<dbReference type="Pfam" id="PF01434">
    <property type="entry name" value="Peptidase_M41"/>
    <property type="match status" value="1"/>
</dbReference>
<evidence type="ECO:0000256" key="4">
    <source>
        <dbReference type="ARBA" id="ARBA00022475"/>
    </source>
</evidence>
<dbReference type="HAMAP" id="MF_01458">
    <property type="entry name" value="FtsH"/>
    <property type="match status" value="1"/>
</dbReference>